<evidence type="ECO:0000313" key="12">
    <source>
        <dbReference type="Proteomes" id="UP001271007"/>
    </source>
</evidence>
<evidence type="ECO:0000256" key="4">
    <source>
        <dbReference type="ARBA" id="ARBA00022692"/>
    </source>
</evidence>
<dbReference type="InterPro" id="IPR005828">
    <property type="entry name" value="MFS_sugar_transport-like"/>
</dbReference>
<feature type="transmembrane region" description="Helical" evidence="9">
    <location>
        <begin position="427"/>
        <end position="446"/>
    </location>
</feature>
<evidence type="ECO:0000256" key="6">
    <source>
        <dbReference type="ARBA" id="ARBA00023136"/>
    </source>
</evidence>
<dbReference type="AlphaFoldDB" id="A0AAJ0DAV3"/>
<organism evidence="11 12">
    <name type="scientific">Extremus antarcticus</name>
    <dbReference type="NCBI Taxonomy" id="702011"/>
    <lineage>
        <taxon>Eukaryota</taxon>
        <taxon>Fungi</taxon>
        <taxon>Dikarya</taxon>
        <taxon>Ascomycota</taxon>
        <taxon>Pezizomycotina</taxon>
        <taxon>Dothideomycetes</taxon>
        <taxon>Dothideomycetidae</taxon>
        <taxon>Mycosphaerellales</taxon>
        <taxon>Extremaceae</taxon>
        <taxon>Extremus</taxon>
    </lineage>
</organism>
<evidence type="ECO:0000256" key="5">
    <source>
        <dbReference type="ARBA" id="ARBA00022989"/>
    </source>
</evidence>
<dbReference type="NCBIfam" id="TIGR00879">
    <property type="entry name" value="SP"/>
    <property type="match status" value="1"/>
</dbReference>
<dbReference type="InterPro" id="IPR036259">
    <property type="entry name" value="MFS_trans_sf"/>
</dbReference>
<keyword evidence="3 7" id="KW-0813">Transport</keyword>
<sequence length="637" mass="69489">MFSGQPISFLDWIARFGSKKSDKQSQAVKDAMEQKHSNGSHPAETDKSSASSPAKQSGDITPSSRGMPANTQQPGDTAADEEKMGVEDKRVRIFTPRVFAMGMIVSIGGLIFGYDTGQISGFLEMDDFLRRFGNTTNADGGPAFTNVRSGTIVALLSIGTLIGAIGAAPIADGFGRRITIIVGCIIFCVGVIVQIATENAWYQIAIGRWVAGLGVGMLSVLTPMYQSETAPRQVRGALVSAYQLFITFGIFLAYCINFGTETNTGTSQWRIPMGIGFIFPLIMACGIMFLRESPRWDYRKGRIDAARTTIAKSYSVPENHWEVSREMREIKEKFDAENAGGGKHPFYEVFTGPRMAYRLTLGVTLQALQQLTGANFFFYYGTTIFAATGLNNSFVTSIILGAVNFGMTFPGLYVVEHFGRRRALITGGLWQFGCFMVFASVGHFSLDQQTPSNTPGAGTAMIVFACLFIAGYAQTWGPIVWAVVGELFPTRYRAKAMGISTASNWIWNFLISFFTPFITGAIDYRYGYVFAACNFTAAVVVYFFLCEHQGRSLEEIDTMYIMHVSPLKSSKWVAPEGEDLVTADKLFLEPGARGISKADAAGMEGEQRVEDLPPANDQYGVRDVSGTGYAAEASGAR</sequence>
<feature type="transmembrane region" description="Helical" evidence="9">
    <location>
        <begin position="94"/>
        <end position="114"/>
    </location>
</feature>
<gene>
    <name evidence="11" type="primary">HXT5</name>
    <name evidence="11" type="ORF">LTR09_008407</name>
</gene>
<evidence type="ECO:0000256" key="2">
    <source>
        <dbReference type="ARBA" id="ARBA00010992"/>
    </source>
</evidence>
<feature type="transmembrane region" description="Helical" evidence="9">
    <location>
        <begin position="237"/>
        <end position="259"/>
    </location>
</feature>
<evidence type="ECO:0000256" key="1">
    <source>
        <dbReference type="ARBA" id="ARBA00004141"/>
    </source>
</evidence>
<feature type="transmembrane region" description="Helical" evidence="9">
    <location>
        <begin position="152"/>
        <end position="171"/>
    </location>
</feature>
<evidence type="ECO:0000259" key="10">
    <source>
        <dbReference type="PROSITE" id="PS50850"/>
    </source>
</evidence>
<dbReference type="InterPro" id="IPR003663">
    <property type="entry name" value="Sugar/inositol_transpt"/>
</dbReference>
<feature type="transmembrane region" description="Helical" evidence="9">
    <location>
        <begin position="178"/>
        <end position="196"/>
    </location>
</feature>
<evidence type="ECO:0000256" key="9">
    <source>
        <dbReference type="SAM" id="Phobius"/>
    </source>
</evidence>
<evidence type="ECO:0000256" key="7">
    <source>
        <dbReference type="RuleBase" id="RU003346"/>
    </source>
</evidence>
<feature type="transmembrane region" description="Helical" evidence="9">
    <location>
        <begin position="359"/>
        <end position="381"/>
    </location>
</feature>
<dbReference type="GO" id="GO:0005351">
    <property type="term" value="F:carbohydrate:proton symporter activity"/>
    <property type="evidence" value="ECO:0007669"/>
    <property type="project" value="TreeGrafter"/>
</dbReference>
<dbReference type="PANTHER" id="PTHR48022:SF39">
    <property type="entry name" value="MONOSACCHARIDE TRANSPORTER, PUTATIVE-RELATED"/>
    <property type="match status" value="1"/>
</dbReference>
<dbReference type="PRINTS" id="PR00171">
    <property type="entry name" value="SUGRTRNSPORT"/>
</dbReference>
<comment type="caution">
    <text evidence="11">The sequence shown here is derived from an EMBL/GenBank/DDBJ whole genome shotgun (WGS) entry which is preliminary data.</text>
</comment>
<feature type="transmembrane region" description="Helical" evidence="9">
    <location>
        <begin position="271"/>
        <end position="290"/>
    </location>
</feature>
<dbReference type="PROSITE" id="PS00216">
    <property type="entry name" value="SUGAR_TRANSPORT_1"/>
    <property type="match status" value="2"/>
</dbReference>
<dbReference type="Proteomes" id="UP001271007">
    <property type="component" value="Unassembled WGS sequence"/>
</dbReference>
<dbReference type="InterPro" id="IPR005829">
    <property type="entry name" value="Sugar_transporter_CS"/>
</dbReference>
<feature type="transmembrane region" description="Helical" evidence="9">
    <location>
        <begin position="528"/>
        <end position="545"/>
    </location>
</feature>
<feature type="transmembrane region" description="Helical" evidence="9">
    <location>
        <begin position="458"/>
        <end position="484"/>
    </location>
</feature>
<name>A0AAJ0DAV3_9PEZI</name>
<dbReference type="PROSITE" id="PS00217">
    <property type="entry name" value="SUGAR_TRANSPORT_2"/>
    <property type="match status" value="1"/>
</dbReference>
<reference evidence="11" key="1">
    <citation type="submission" date="2023-04" db="EMBL/GenBank/DDBJ databases">
        <title>Black Yeasts Isolated from many extreme environments.</title>
        <authorList>
            <person name="Coleine C."/>
            <person name="Stajich J.E."/>
            <person name="Selbmann L."/>
        </authorList>
    </citation>
    <scope>NUCLEOTIDE SEQUENCE</scope>
    <source>
        <strain evidence="11">CCFEE 5312</strain>
    </source>
</reference>
<feature type="region of interest" description="Disordered" evidence="8">
    <location>
        <begin position="599"/>
        <end position="624"/>
    </location>
</feature>
<evidence type="ECO:0000256" key="8">
    <source>
        <dbReference type="SAM" id="MobiDB-lite"/>
    </source>
</evidence>
<dbReference type="GO" id="GO:0016020">
    <property type="term" value="C:membrane"/>
    <property type="evidence" value="ECO:0007669"/>
    <property type="project" value="UniProtKB-SubCell"/>
</dbReference>
<keyword evidence="6 9" id="KW-0472">Membrane</keyword>
<keyword evidence="4 9" id="KW-0812">Transmembrane</keyword>
<proteinExistence type="inferred from homology"/>
<feature type="transmembrane region" description="Helical" evidence="9">
    <location>
        <begin position="202"/>
        <end position="225"/>
    </location>
</feature>
<dbReference type="SUPFAM" id="SSF103473">
    <property type="entry name" value="MFS general substrate transporter"/>
    <property type="match status" value="1"/>
</dbReference>
<protein>
    <submittedName>
        <fullName evidence="11">Hexose transporter hxt5</fullName>
    </submittedName>
</protein>
<feature type="domain" description="Major facilitator superfamily (MFS) profile" evidence="10">
    <location>
        <begin position="101"/>
        <end position="549"/>
    </location>
</feature>
<dbReference type="EMBL" id="JAWDJX010000032">
    <property type="protein sequence ID" value="KAK3050495.1"/>
    <property type="molecule type" value="Genomic_DNA"/>
</dbReference>
<accession>A0AAJ0DAV3</accession>
<dbReference type="InterPro" id="IPR020846">
    <property type="entry name" value="MFS_dom"/>
</dbReference>
<feature type="compositionally biased region" description="Polar residues" evidence="8">
    <location>
        <begin position="48"/>
        <end position="75"/>
    </location>
</feature>
<dbReference type="Gene3D" id="1.20.1250.20">
    <property type="entry name" value="MFS general substrate transporter like domains"/>
    <property type="match status" value="1"/>
</dbReference>
<dbReference type="PROSITE" id="PS50850">
    <property type="entry name" value="MFS"/>
    <property type="match status" value="1"/>
</dbReference>
<feature type="region of interest" description="Disordered" evidence="8">
    <location>
        <begin position="18"/>
        <end position="84"/>
    </location>
</feature>
<keyword evidence="5 9" id="KW-1133">Transmembrane helix</keyword>
<comment type="similarity">
    <text evidence="2 7">Belongs to the major facilitator superfamily. Sugar transporter (TC 2.A.1.1) family.</text>
</comment>
<dbReference type="FunFam" id="1.20.1250.20:FF:000044">
    <property type="entry name" value="Hexose transporter Hxt3p"/>
    <property type="match status" value="1"/>
</dbReference>
<dbReference type="InterPro" id="IPR050360">
    <property type="entry name" value="MFS_Sugar_Transporters"/>
</dbReference>
<keyword evidence="12" id="KW-1185">Reference proteome</keyword>
<feature type="transmembrane region" description="Helical" evidence="9">
    <location>
        <begin position="393"/>
        <end position="415"/>
    </location>
</feature>
<feature type="transmembrane region" description="Helical" evidence="9">
    <location>
        <begin position="505"/>
        <end position="522"/>
    </location>
</feature>
<evidence type="ECO:0000256" key="3">
    <source>
        <dbReference type="ARBA" id="ARBA00022448"/>
    </source>
</evidence>
<dbReference type="CDD" id="cd17356">
    <property type="entry name" value="MFS_HXT"/>
    <property type="match status" value="1"/>
</dbReference>
<dbReference type="PANTHER" id="PTHR48022">
    <property type="entry name" value="PLASTIDIC GLUCOSE TRANSPORTER 4"/>
    <property type="match status" value="1"/>
</dbReference>
<comment type="subcellular location">
    <subcellularLocation>
        <location evidence="1">Membrane</location>
        <topology evidence="1">Multi-pass membrane protein</topology>
    </subcellularLocation>
</comment>
<evidence type="ECO:0000313" key="11">
    <source>
        <dbReference type="EMBL" id="KAK3050495.1"/>
    </source>
</evidence>
<dbReference type="Pfam" id="PF00083">
    <property type="entry name" value="Sugar_tr"/>
    <property type="match status" value="1"/>
</dbReference>